<feature type="region of interest" description="Disordered" evidence="1">
    <location>
        <begin position="1"/>
        <end position="131"/>
    </location>
</feature>
<feature type="compositionally biased region" description="Low complexity" evidence="1">
    <location>
        <begin position="31"/>
        <end position="44"/>
    </location>
</feature>
<feature type="region of interest" description="Disordered" evidence="1">
    <location>
        <begin position="369"/>
        <end position="410"/>
    </location>
</feature>
<protein>
    <submittedName>
        <fullName evidence="2">Uncharacterized protein</fullName>
    </submittedName>
</protein>
<organism evidence="2">
    <name type="scientific">Fonticula alba</name>
    <name type="common">Slime mold</name>
    <dbReference type="NCBI Taxonomy" id="691883"/>
    <lineage>
        <taxon>Eukaryota</taxon>
        <taxon>Rotosphaerida</taxon>
        <taxon>Fonticulaceae</taxon>
        <taxon>Fonticula</taxon>
    </lineage>
</organism>
<keyword evidence="3" id="KW-1185">Reference proteome</keyword>
<reference evidence="2" key="1">
    <citation type="submission" date="2013-04" db="EMBL/GenBank/DDBJ databases">
        <title>The Genome Sequence of Fonticula alba ATCC 38817.</title>
        <authorList>
            <consortium name="The Broad Institute Genomics Platform"/>
            <person name="Russ C."/>
            <person name="Cuomo C."/>
            <person name="Burger G."/>
            <person name="Gray M.W."/>
            <person name="Holland P.W.H."/>
            <person name="King N."/>
            <person name="Lang F.B.F."/>
            <person name="Roger A.J."/>
            <person name="Ruiz-Trillo I."/>
            <person name="Brown M."/>
            <person name="Walker B."/>
            <person name="Young S."/>
            <person name="Zeng Q."/>
            <person name="Gargeya S."/>
            <person name="Fitzgerald M."/>
            <person name="Haas B."/>
            <person name="Abouelleil A."/>
            <person name="Allen A.W."/>
            <person name="Alvarado L."/>
            <person name="Arachchi H.M."/>
            <person name="Berlin A.M."/>
            <person name="Chapman S.B."/>
            <person name="Gainer-Dewar J."/>
            <person name="Goldberg J."/>
            <person name="Griggs A."/>
            <person name="Gujja S."/>
            <person name="Hansen M."/>
            <person name="Howarth C."/>
            <person name="Imamovic A."/>
            <person name="Ireland A."/>
            <person name="Larimer J."/>
            <person name="McCowan C."/>
            <person name="Murphy C."/>
            <person name="Pearson M."/>
            <person name="Poon T.W."/>
            <person name="Priest M."/>
            <person name="Roberts A."/>
            <person name="Saif S."/>
            <person name="Shea T."/>
            <person name="Sisk P."/>
            <person name="Sykes S."/>
            <person name="Wortman J."/>
            <person name="Nusbaum C."/>
            <person name="Birren B."/>
        </authorList>
    </citation>
    <scope>NUCLEOTIDE SEQUENCE [LARGE SCALE GENOMIC DNA]</scope>
    <source>
        <strain evidence="2">ATCC 38817</strain>
    </source>
</reference>
<evidence type="ECO:0000313" key="3">
    <source>
        <dbReference type="Proteomes" id="UP000030693"/>
    </source>
</evidence>
<gene>
    <name evidence="2" type="ORF">H696_04736</name>
</gene>
<proteinExistence type="predicted"/>
<accession>A0A058Z4L0</accession>
<dbReference type="EMBL" id="KB932208">
    <property type="protein sequence ID" value="KCV68442.1"/>
    <property type="molecule type" value="Genomic_DNA"/>
</dbReference>
<feature type="compositionally biased region" description="Low complexity" evidence="1">
    <location>
        <begin position="10"/>
        <end position="21"/>
    </location>
</feature>
<evidence type="ECO:0000256" key="1">
    <source>
        <dbReference type="SAM" id="MobiDB-lite"/>
    </source>
</evidence>
<sequence>MPASSQPVQRGLSRSRSGSSLPTRGKLYINTAAGGTPGPAGATPFNDDHPAIVQSWRSENTGPFSPIRSRPSSRAGGGGGGGHSSRPSSRPGSRPGSRPASPTSGVPHSPTAGPGGPHSPRMGAFDGAGGIPSSPYPQTLDWIKSLTPAQQTQLSNLQRHFCVLYSDDINYRVSNEYDKLFKRERTDSFMTPNLNSDRAPPTVRQLPNRNVLSFFRGLKPQDYAGFFILHVLYLVREHFYIDSSEWMVPAASTTASGDAAGTGAAMNRFLPEIEQRLTDHGLDARTLDNALLEHNVLRTSALSGRFIDLFTKRIERICPDSGVRELLEPHKNTPVNEVKRLALEWAQSLPTRAEAESLMLAATPILPATDESEQPEQPEQPAPQAQQQEQEQEEAGLPEDAGQAAPAAAPTPDKLALIREAVDMDFVETCDDTTLCSYLWHISKSQFGRKAASASIALRALRLVRACPQLIDILDVVADLHPNPEKRGFLFGLTDREPSRHPLKPFTSSTTALGQYPDNDALPDIGLLIPVFMPMLRQVISAQSGPMTPSASFDQLPRSWSIDGGMLLSMSRSPSTDFLLAASGAAGGSPPPGLVLNHQPRGTFSRSASGISLSSVLSPVGGQADGGTATPSSSNCDTTAAVNRISRQLSSIDIAANQ</sequence>
<feature type="compositionally biased region" description="Low complexity" evidence="1">
    <location>
        <begin position="377"/>
        <end position="389"/>
    </location>
</feature>
<dbReference type="Proteomes" id="UP000030693">
    <property type="component" value="Unassembled WGS sequence"/>
</dbReference>
<dbReference type="AlphaFoldDB" id="A0A058Z4L0"/>
<dbReference type="RefSeq" id="XP_009496874.1">
    <property type="nucleotide sequence ID" value="XM_009498599.1"/>
</dbReference>
<feature type="compositionally biased region" description="Low complexity" evidence="1">
    <location>
        <begin position="62"/>
        <end position="74"/>
    </location>
</feature>
<evidence type="ECO:0000313" key="2">
    <source>
        <dbReference type="EMBL" id="KCV68442.1"/>
    </source>
</evidence>
<name>A0A058Z4L0_FONAL</name>
<feature type="compositionally biased region" description="Low complexity" evidence="1">
    <location>
        <begin position="84"/>
        <end position="105"/>
    </location>
</feature>
<dbReference type="GeneID" id="20529461"/>